<feature type="compositionally biased region" description="Low complexity" evidence="1">
    <location>
        <begin position="205"/>
        <end position="219"/>
    </location>
</feature>
<keyword evidence="3" id="KW-1185">Reference proteome</keyword>
<dbReference type="Proteomes" id="UP000033566">
    <property type="component" value="Chromosome"/>
</dbReference>
<feature type="region of interest" description="Disordered" evidence="1">
    <location>
        <begin position="32"/>
        <end position="68"/>
    </location>
</feature>
<dbReference type="PROSITE" id="PS50935">
    <property type="entry name" value="SSB"/>
    <property type="match status" value="1"/>
</dbReference>
<dbReference type="SUPFAM" id="SSF50249">
    <property type="entry name" value="Nucleic acid-binding proteins"/>
    <property type="match status" value="1"/>
</dbReference>
<feature type="compositionally biased region" description="Low complexity" evidence="1">
    <location>
        <begin position="181"/>
        <end position="194"/>
    </location>
</feature>
<sequence>MSQLPITINGHVAKEPELTKYAGDKFKTRMRVASSRRYVERNDDKEKKNQSPDSADPQAAQQSSNGPIWRDTDNLFIEVEMWGQLAINVRRCVEKGMPVIVMGALNSYEWTDEQGKNRERVVIRAQFVGLDLNKFVIGAHKVERSMNPLKLPLPGDREDELTPDRDFSNAAEAAEKEAAEGESAQGASQSSAQDATKDSAKDTAADAQSAQQSSGSSQQRPSNPRPAQMTA</sequence>
<dbReference type="InterPro" id="IPR000424">
    <property type="entry name" value="Primosome_PriB/ssb"/>
</dbReference>
<dbReference type="CDD" id="cd04496">
    <property type="entry name" value="SSB_OBF"/>
    <property type="match status" value="1"/>
</dbReference>
<gene>
    <name evidence="2" type="ORF">UL81_09040</name>
</gene>
<feature type="compositionally biased region" description="Basic and acidic residues" evidence="1">
    <location>
        <begin position="37"/>
        <end position="50"/>
    </location>
</feature>
<proteinExistence type="predicted"/>
<dbReference type="PATRIC" id="fig|161896.4.peg.1771"/>
<dbReference type="STRING" id="161896.UL81_09040"/>
<dbReference type="GO" id="GO:0003697">
    <property type="term" value="F:single-stranded DNA binding"/>
    <property type="evidence" value="ECO:0007669"/>
    <property type="project" value="InterPro"/>
</dbReference>
<evidence type="ECO:0000313" key="2">
    <source>
        <dbReference type="EMBL" id="AKE39756.1"/>
    </source>
</evidence>
<dbReference type="GO" id="GO:0006260">
    <property type="term" value="P:DNA replication"/>
    <property type="evidence" value="ECO:0007669"/>
    <property type="project" value="InterPro"/>
</dbReference>
<dbReference type="OrthoDB" id="4427276at2"/>
<feature type="compositionally biased region" description="Basic and acidic residues" evidence="1">
    <location>
        <begin position="169"/>
        <end position="179"/>
    </location>
</feature>
<reference evidence="2 3" key="1">
    <citation type="journal article" date="2015" name="Genome Announc.">
        <title>Complete Genome Sequence of Corynebacterium camporealensis DSM 44610, Isolated from the Milk of a Manchega Sheep with Subclinical Mastitis.</title>
        <authorList>
            <person name="Ruckert C."/>
            <person name="Albersmeier A."/>
            <person name="Winkler A."/>
            <person name="Tauch A."/>
        </authorList>
    </citation>
    <scope>NUCLEOTIDE SEQUENCE [LARGE SCALE GENOMIC DNA]</scope>
    <source>
        <strain evidence="2 3">DSM 44610</strain>
    </source>
</reference>
<organism evidence="2 3">
    <name type="scientific">Corynebacterium camporealensis</name>
    <dbReference type="NCBI Taxonomy" id="161896"/>
    <lineage>
        <taxon>Bacteria</taxon>
        <taxon>Bacillati</taxon>
        <taxon>Actinomycetota</taxon>
        <taxon>Actinomycetes</taxon>
        <taxon>Mycobacteriales</taxon>
        <taxon>Corynebacteriaceae</taxon>
        <taxon>Corynebacterium</taxon>
    </lineage>
</organism>
<dbReference type="Pfam" id="PF00436">
    <property type="entry name" value="SSB"/>
    <property type="match status" value="1"/>
</dbReference>
<dbReference type="Gene3D" id="2.40.50.140">
    <property type="entry name" value="Nucleic acid-binding proteins"/>
    <property type="match status" value="1"/>
</dbReference>
<dbReference type="AlphaFoldDB" id="A0A0F6TBB9"/>
<name>A0A0F6TBB9_9CORY</name>
<protein>
    <submittedName>
        <fullName evidence="2">Single-strand binding protein</fullName>
    </submittedName>
</protein>
<dbReference type="RefSeq" id="WP_052097747.1">
    <property type="nucleotide sequence ID" value="NZ_CP011311.1"/>
</dbReference>
<feature type="compositionally biased region" description="Basic and acidic residues" evidence="1">
    <location>
        <begin position="195"/>
        <end position="204"/>
    </location>
</feature>
<dbReference type="HOGENOM" id="CLU_078758_1_4_11"/>
<dbReference type="KEGG" id="ccj:UL81_09040"/>
<evidence type="ECO:0000313" key="3">
    <source>
        <dbReference type="Proteomes" id="UP000033566"/>
    </source>
</evidence>
<dbReference type="EMBL" id="CP011311">
    <property type="protein sequence ID" value="AKE39756.1"/>
    <property type="molecule type" value="Genomic_DNA"/>
</dbReference>
<evidence type="ECO:0000256" key="1">
    <source>
        <dbReference type="SAM" id="MobiDB-lite"/>
    </source>
</evidence>
<accession>A0A0F6TBB9</accession>
<dbReference type="InterPro" id="IPR012340">
    <property type="entry name" value="NA-bd_OB-fold"/>
</dbReference>
<feature type="region of interest" description="Disordered" evidence="1">
    <location>
        <begin position="169"/>
        <end position="231"/>
    </location>
</feature>